<accession>A0A0M3JT96</accession>
<evidence type="ECO:0000256" key="4">
    <source>
        <dbReference type="ARBA" id="ARBA00023136"/>
    </source>
</evidence>
<evidence type="ECO:0000256" key="2">
    <source>
        <dbReference type="ARBA" id="ARBA00022692"/>
    </source>
</evidence>
<keyword evidence="4 5" id="KW-0472">Membrane</keyword>
<dbReference type="GO" id="GO:0097035">
    <property type="term" value="P:regulation of membrane lipid distribution"/>
    <property type="evidence" value="ECO:0007669"/>
    <property type="project" value="TreeGrafter"/>
</dbReference>
<feature type="domain" description="TLC" evidence="6">
    <location>
        <begin position="97"/>
        <end position="214"/>
    </location>
</feature>
<dbReference type="InterPro" id="IPR006634">
    <property type="entry name" value="TLC-dom"/>
</dbReference>
<name>A0A0M3JT96_ANISI</name>
<feature type="transmembrane region" description="Helical" evidence="5">
    <location>
        <begin position="67"/>
        <end position="90"/>
    </location>
</feature>
<sequence>LSFASFRLMQFAVRWYLFGKCTFRTFSYFGWRQNLTANERDNEVDMRNSQSLLVVPPNKKWRISNEAVSLIHSVVSGSWALYTCLVYPQLFDDMIIFWNSFAHYLLDPSTNLLTTNNNFSAVVVCGLLMELNSIFLHSRSLLNLYGVAKTSTAFRIIALINIITFALFRMVISAYLLYWQITSAWSSQLFLGYSIIALIIILSLGSTNTILCYRLYFYPFIIIRTLME</sequence>
<dbReference type="GO" id="GO:0005886">
    <property type="term" value="C:plasma membrane"/>
    <property type="evidence" value="ECO:0007669"/>
    <property type="project" value="TreeGrafter"/>
</dbReference>
<evidence type="ECO:0000256" key="3">
    <source>
        <dbReference type="ARBA" id="ARBA00022989"/>
    </source>
</evidence>
<keyword evidence="3 5" id="KW-1133">Transmembrane helix</keyword>
<organism evidence="7">
    <name type="scientific">Anisakis simplex</name>
    <name type="common">Herring worm</name>
    <dbReference type="NCBI Taxonomy" id="6269"/>
    <lineage>
        <taxon>Eukaryota</taxon>
        <taxon>Metazoa</taxon>
        <taxon>Ecdysozoa</taxon>
        <taxon>Nematoda</taxon>
        <taxon>Chromadorea</taxon>
        <taxon>Rhabditida</taxon>
        <taxon>Spirurina</taxon>
        <taxon>Ascaridomorpha</taxon>
        <taxon>Ascaridoidea</taxon>
        <taxon>Anisakidae</taxon>
        <taxon>Anisakis</taxon>
        <taxon>Anisakis simplex complex</taxon>
    </lineage>
</organism>
<dbReference type="AlphaFoldDB" id="A0A0M3JT96"/>
<dbReference type="WBParaSite" id="ASIM_0001124101-mRNA-1">
    <property type="protein sequence ID" value="ASIM_0001124101-mRNA-1"/>
    <property type="gene ID" value="ASIM_0001124101"/>
</dbReference>
<dbReference type="GO" id="GO:0071709">
    <property type="term" value="P:membrane assembly"/>
    <property type="evidence" value="ECO:0007669"/>
    <property type="project" value="TreeGrafter"/>
</dbReference>
<dbReference type="GO" id="GO:0007009">
    <property type="term" value="P:plasma membrane organization"/>
    <property type="evidence" value="ECO:0007669"/>
    <property type="project" value="TreeGrafter"/>
</dbReference>
<evidence type="ECO:0000259" key="6">
    <source>
        <dbReference type="Pfam" id="PF03798"/>
    </source>
</evidence>
<dbReference type="Pfam" id="PF03798">
    <property type="entry name" value="TRAM_LAG1_CLN8"/>
    <property type="match status" value="1"/>
</dbReference>
<comment type="subcellular location">
    <subcellularLocation>
        <location evidence="1">Membrane</location>
        <topology evidence="1">Multi-pass membrane protein</topology>
    </subcellularLocation>
</comment>
<dbReference type="GO" id="GO:0055091">
    <property type="term" value="P:phospholipid homeostasis"/>
    <property type="evidence" value="ECO:0007669"/>
    <property type="project" value="TreeGrafter"/>
</dbReference>
<feature type="transmembrane region" description="Helical" evidence="5">
    <location>
        <begin position="156"/>
        <end position="178"/>
    </location>
</feature>
<dbReference type="PANTHER" id="PTHR13439">
    <property type="entry name" value="CT120 PROTEIN"/>
    <property type="match status" value="1"/>
</dbReference>
<keyword evidence="2 5" id="KW-0812">Transmembrane</keyword>
<evidence type="ECO:0000256" key="5">
    <source>
        <dbReference type="SAM" id="Phobius"/>
    </source>
</evidence>
<reference evidence="7" key="1">
    <citation type="submission" date="2016-04" db="UniProtKB">
        <authorList>
            <consortium name="WormBaseParasite"/>
        </authorList>
    </citation>
    <scope>IDENTIFICATION</scope>
</reference>
<dbReference type="PANTHER" id="PTHR13439:SF70">
    <property type="entry name" value="TLC DOMAIN-CONTAINING PROTEIN-RELATED"/>
    <property type="match status" value="1"/>
</dbReference>
<feature type="transmembrane region" description="Helical" evidence="5">
    <location>
        <begin position="190"/>
        <end position="217"/>
    </location>
</feature>
<protein>
    <submittedName>
        <fullName evidence="7">TLC domain-containing protein</fullName>
    </submittedName>
</protein>
<evidence type="ECO:0000256" key="1">
    <source>
        <dbReference type="ARBA" id="ARBA00004141"/>
    </source>
</evidence>
<proteinExistence type="predicted"/>
<feature type="transmembrane region" description="Helical" evidence="5">
    <location>
        <begin position="119"/>
        <end position="136"/>
    </location>
</feature>
<dbReference type="InterPro" id="IPR050846">
    <property type="entry name" value="TLCD"/>
</dbReference>
<evidence type="ECO:0000313" key="7">
    <source>
        <dbReference type="WBParaSite" id="ASIM_0001124101-mRNA-1"/>
    </source>
</evidence>